<dbReference type="SMART" id="SM00448">
    <property type="entry name" value="REC"/>
    <property type="match status" value="1"/>
</dbReference>
<sequence length="257" mass="28702">MRHTVTGNETYKVLLVEDERWVRLVLREVLKETGLPFRIVQECGNGLEALDWLKENNAHLVLADVKMPVMDGLSFVEQASRLAGKPSVVFISGHDDFHAARQALRWGVVDYLLKPVEAEEMAAVLRRWMAEREKGGSSAAPSPAAADETSLIGRVLRIIHSSPVHALSLSDIAAKVHMNPSYLSQYFKQHTGTNFIDYIVGLRMEEARRLVASTTLRICEIAERLGYNDTAYFSNAFKKATGQTPLEYRKSGPKSCS</sequence>
<dbReference type="SUPFAM" id="SSF52172">
    <property type="entry name" value="CheY-like"/>
    <property type="match status" value="1"/>
</dbReference>
<feature type="modified residue" description="4-aspartylphosphate" evidence="4">
    <location>
        <position position="64"/>
    </location>
</feature>
<evidence type="ECO:0000313" key="7">
    <source>
        <dbReference type="EMBL" id="MFD2663313.1"/>
    </source>
</evidence>
<evidence type="ECO:0000256" key="4">
    <source>
        <dbReference type="PROSITE-ProRule" id="PRU00169"/>
    </source>
</evidence>
<feature type="domain" description="HTH araC/xylS-type" evidence="5">
    <location>
        <begin position="153"/>
        <end position="251"/>
    </location>
</feature>
<dbReference type="Pfam" id="PF12833">
    <property type="entry name" value="HTH_18"/>
    <property type="match status" value="1"/>
</dbReference>
<dbReference type="InterPro" id="IPR018060">
    <property type="entry name" value="HTH_AraC"/>
</dbReference>
<dbReference type="SMART" id="SM00342">
    <property type="entry name" value="HTH_ARAC"/>
    <property type="match status" value="1"/>
</dbReference>
<organism evidence="7 8">
    <name type="scientific">Paenibacillus thailandensis</name>
    <dbReference type="NCBI Taxonomy" id="393250"/>
    <lineage>
        <taxon>Bacteria</taxon>
        <taxon>Bacillati</taxon>
        <taxon>Bacillota</taxon>
        <taxon>Bacilli</taxon>
        <taxon>Bacillales</taxon>
        <taxon>Paenibacillaceae</taxon>
        <taxon>Paenibacillus</taxon>
    </lineage>
</organism>
<keyword evidence="3" id="KW-0804">Transcription</keyword>
<dbReference type="InterPro" id="IPR011006">
    <property type="entry name" value="CheY-like_superfamily"/>
</dbReference>
<dbReference type="RefSeq" id="WP_379279074.1">
    <property type="nucleotide sequence ID" value="NZ_JBHUGT010000039.1"/>
</dbReference>
<accession>A0ABW5R3C9</accession>
<keyword evidence="8" id="KW-1185">Reference proteome</keyword>
<dbReference type="Gene3D" id="3.40.50.2300">
    <property type="match status" value="1"/>
</dbReference>
<evidence type="ECO:0000256" key="2">
    <source>
        <dbReference type="ARBA" id="ARBA00023125"/>
    </source>
</evidence>
<feature type="domain" description="Response regulatory" evidence="6">
    <location>
        <begin position="12"/>
        <end position="129"/>
    </location>
</feature>
<dbReference type="PROSITE" id="PS00041">
    <property type="entry name" value="HTH_ARAC_FAMILY_1"/>
    <property type="match status" value="1"/>
</dbReference>
<dbReference type="Proteomes" id="UP001597493">
    <property type="component" value="Unassembled WGS sequence"/>
</dbReference>
<evidence type="ECO:0000256" key="1">
    <source>
        <dbReference type="ARBA" id="ARBA00023015"/>
    </source>
</evidence>
<proteinExistence type="predicted"/>
<dbReference type="PANTHER" id="PTHR43280:SF2">
    <property type="entry name" value="HTH-TYPE TRANSCRIPTIONAL REGULATOR EXSA"/>
    <property type="match status" value="1"/>
</dbReference>
<protein>
    <submittedName>
        <fullName evidence="7">Helix-turn-helix domain-containing protein</fullName>
    </submittedName>
</protein>
<dbReference type="InterPro" id="IPR020449">
    <property type="entry name" value="Tscrpt_reg_AraC-type_HTH"/>
</dbReference>
<dbReference type="CDD" id="cd17536">
    <property type="entry name" value="REC_YesN-like"/>
    <property type="match status" value="1"/>
</dbReference>
<evidence type="ECO:0000313" key="8">
    <source>
        <dbReference type="Proteomes" id="UP001597493"/>
    </source>
</evidence>
<dbReference type="InterPro" id="IPR001789">
    <property type="entry name" value="Sig_transdc_resp-reg_receiver"/>
</dbReference>
<dbReference type="InterPro" id="IPR018062">
    <property type="entry name" value="HTH_AraC-typ_CS"/>
</dbReference>
<name>A0ABW5R3C9_9BACL</name>
<dbReference type="Gene3D" id="1.10.10.60">
    <property type="entry name" value="Homeodomain-like"/>
    <property type="match status" value="2"/>
</dbReference>
<evidence type="ECO:0000259" key="6">
    <source>
        <dbReference type="PROSITE" id="PS50110"/>
    </source>
</evidence>
<dbReference type="SUPFAM" id="SSF46689">
    <property type="entry name" value="Homeodomain-like"/>
    <property type="match status" value="2"/>
</dbReference>
<evidence type="ECO:0000256" key="3">
    <source>
        <dbReference type="ARBA" id="ARBA00023163"/>
    </source>
</evidence>
<dbReference type="PRINTS" id="PR00032">
    <property type="entry name" value="HTHARAC"/>
</dbReference>
<keyword evidence="1" id="KW-0805">Transcription regulation</keyword>
<keyword evidence="4" id="KW-0597">Phosphoprotein</keyword>
<dbReference type="PROSITE" id="PS01124">
    <property type="entry name" value="HTH_ARAC_FAMILY_2"/>
    <property type="match status" value="1"/>
</dbReference>
<evidence type="ECO:0000259" key="5">
    <source>
        <dbReference type="PROSITE" id="PS01124"/>
    </source>
</evidence>
<gene>
    <name evidence="7" type="ORF">ACFSW5_24040</name>
</gene>
<dbReference type="InterPro" id="IPR009057">
    <property type="entry name" value="Homeodomain-like_sf"/>
</dbReference>
<comment type="caution">
    <text evidence="7">The sequence shown here is derived from an EMBL/GenBank/DDBJ whole genome shotgun (WGS) entry which is preliminary data.</text>
</comment>
<dbReference type="PANTHER" id="PTHR43280">
    <property type="entry name" value="ARAC-FAMILY TRANSCRIPTIONAL REGULATOR"/>
    <property type="match status" value="1"/>
</dbReference>
<dbReference type="EMBL" id="JBHUMY010000041">
    <property type="protein sequence ID" value="MFD2663313.1"/>
    <property type="molecule type" value="Genomic_DNA"/>
</dbReference>
<reference evidence="8" key="1">
    <citation type="journal article" date="2019" name="Int. J. Syst. Evol. Microbiol.">
        <title>The Global Catalogue of Microorganisms (GCM) 10K type strain sequencing project: providing services to taxonomists for standard genome sequencing and annotation.</title>
        <authorList>
            <consortium name="The Broad Institute Genomics Platform"/>
            <consortium name="The Broad Institute Genome Sequencing Center for Infectious Disease"/>
            <person name="Wu L."/>
            <person name="Ma J."/>
        </authorList>
    </citation>
    <scope>NUCLEOTIDE SEQUENCE [LARGE SCALE GENOMIC DNA]</scope>
    <source>
        <strain evidence="8">TISTR 1827</strain>
    </source>
</reference>
<dbReference type="PROSITE" id="PS50110">
    <property type="entry name" value="RESPONSE_REGULATORY"/>
    <property type="match status" value="1"/>
</dbReference>
<keyword evidence="2" id="KW-0238">DNA-binding</keyword>
<dbReference type="Pfam" id="PF00072">
    <property type="entry name" value="Response_reg"/>
    <property type="match status" value="1"/>
</dbReference>